<dbReference type="InterPro" id="IPR012349">
    <property type="entry name" value="Split_barrel_FMN-bd"/>
</dbReference>
<dbReference type="PANTHER" id="PTHR42815">
    <property type="entry name" value="FAD-BINDING, PUTATIVE (AFU_ORTHOLOGUE AFUA_6G07600)-RELATED"/>
    <property type="match status" value="1"/>
</dbReference>
<dbReference type="PANTHER" id="PTHR42815:SF2">
    <property type="entry name" value="FAD-BINDING, PUTATIVE (AFU_ORTHOLOGUE AFUA_6G07600)-RELATED"/>
    <property type="match status" value="1"/>
</dbReference>
<keyword evidence="3" id="KW-1185">Reference proteome</keyword>
<protein>
    <recommendedName>
        <fullName evidence="4">Pyridoxamine 5'-phosphate oxidase putative domain-containing protein</fullName>
    </recommendedName>
</protein>
<evidence type="ECO:0000256" key="1">
    <source>
        <dbReference type="SAM" id="MobiDB-lite"/>
    </source>
</evidence>
<organism evidence="2 3">
    <name type="scientific">Actinacidiphila cocklensis</name>
    <dbReference type="NCBI Taxonomy" id="887465"/>
    <lineage>
        <taxon>Bacteria</taxon>
        <taxon>Bacillati</taxon>
        <taxon>Actinomycetota</taxon>
        <taxon>Actinomycetes</taxon>
        <taxon>Kitasatosporales</taxon>
        <taxon>Streptomycetaceae</taxon>
        <taxon>Actinacidiphila</taxon>
    </lineage>
</organism>
<gene>
    <name evidence="2" type="ORF">SCOCK_50195</name>
</gene>
<dbReference type="EMBL" id="CAJSLV010000081">
    <property type="protein sequence ID" value="CAG6397147.1"/>
    <property type="molecule type" value="Genomic_DNA"/>
</dbReference>
<accession>A0A9W4GVX1</accession>
<dbReference type="AlphaFoldDB" id="A0A9W4GVX1"/>
<evidence type="ECO:0000313" key="3">
    <source>
        <dbReference type="Proteomes" id="UP001152519"/>
    </source>
</evidence>
<sequence>MEAAQDGFRLTVDQAYGNCPKYIQSREPQKAAPAHAVPHVTQGSELRPEQRHMIDTADTFFVASTSTTGDADASHRGGNQGFANTPTPQRVQWPEYEGNTMLMTLGNLTVNPAAGLLFVDWRSGTTLQLTGTAEIDWSMGTAADIPGAERAVDFHVNQVVQTDLPDGSLIWSAPQFSRFNPPAPRGAAG</sequence>
<evidence type="ECO:0000313" key="2">
    <source>
        <dbReference type="EMBL" id="CAG6397147.1"/>
    </source>
</evidence>
<dbReference type="Proteomes" id="UP001152519">
    <property type="component" value="Unassembled WGS sequence"/>
</dbReference>
<proteinExistence type="predicted"/>
<reference evidence="2" key="1">
    <citation type="submission" date="2021-05" db="EMBL/GenBank/DDBJ databases">
        <authorList>
            <person name="Arsene-Ploetze F."/>
        </authorList>
    </citation>
    <scope>NUCLEOTIDE SEQUENCE</scope>
    <source>
        <strain evidence="2">DSM 42138</strain>
    </source>
</reference>
<feature type="region of interest" description="Disordered" evidence="1">
    <location>
        <begin position="67"/>
        <end position="88"/>
    </location>
</feature>
<evidence type="ECO:0008006" key="4">
    <source>
        <dbReference type="Google" id="ProtNLM"/>
    </source>
</evidence>
<comment type="caution">
    <text evidence="2">The sequence shown here is derived from an EMBL/GenBank/DDBJ whole genome shotgun (WGS) entry which is preliminary data.</text>
</comment>
<feature type="region of interest" description="Disordered" evidence="1">
    <location>
        <begin position="26"/>
        <end position="46"/>
    </location>
</feature>
<dbReference type="SUPFAM" id="SSF50475">
    <property type="entry name" value="FMN-binding split barrel"/>
    <property type="match status" value="1"/>
</dbReference>
<dbReference type="Gene3D" id="2.30.110.10">
    <property type="entry name" value="Electron Transport, Fmn-binding Protein, Chain A"/>
    <property type="match status" value="1"/>
</dbReference>
<name>A0A9W4GVX1_9ACTN</name>